<reference evidence="1" key="1">
    <citation type="submission" date="2020-08" db="EMBL/GenBank/DDBJ databases">
        <title>Genomic Encyclopedia of Type Strains, Phase III (KMG-III): the genomes of soil and plant-associated and newly described type strains.</title>
        <authorList>
            <person name="Whitman W."/>
        </authorList>
    </citation>
    <scope>NUCLEOTIDE SEQUENCE [LARGE SCALE GENOMIC DNA]</scope>
    <source>
        <strain evidence="1">CECT 8628</strain>
    </source>
</reference>
<keyword evidence="2" id="KW-1185">Reference proteome</keyword>
<dbReference type="AlphaFoldDB" id="A0A839SBN9"/>
<accession>A0A839SBN9</accession>
<dbReference type="EMBL" id="JACHWX010000002">
    <property type="protein sequence ID" value="MBB3054683.1"/>
    <property type="molecule type" value="Genomic_DNA"/>
</dbReference>
<evidence type="ECO:0000313" key="2">
    <source>
        <dbReference type="Proteomes" id="UP000539265"/>
    </source>
</evidence>
<dbReference type="Proteomes" id="UP000539265">
    <property type="component" value="Unassembled WGS sequence"/>
</dbReference>
<evidence type="ECO:0000313" key="1">
    <source>
        <dbReference type="EMBL" id="MBB3054683.1"/>
    </source>
</evidence>
<sequence>MCIFAAMPAQIYNPFSTFNFSNRNCFLTGEALTSAEEKIQVFPQWLMSRYKLEDQPLKMLDENMITYKDLKVPCKASVNEAFLEPLEAEIAAAFDIGYEAVKALDDLKLFQWAGKMLYGVIFNEIQSGIKQQHAQGEEFNISQAIIHKFTNLHLMLQSLNLPVIFDGFKPYSIFLFKVDNDPDEFYYRDEINTLTFSLRIKDFGLILCLQDNGANGRYHKETVDKIGDAMLHPIQFEEFCGRVFYSAYLFNRLPEYNILPVGDEIYLEAMPLRGMSSKPLFDDWMPKTYGQVLESFWKNWGFLLFEIIKNPEQPMSFLFNADGSLINGSTIELSR</sequence>
<organism evidence="1 2">
    <name type="scientific">Mucilaginibacter gotjawali</name>
    <dbReference type="NCBI Taxonomy" id="1550579"/>
    <lineage>
        <taxon>Bacteria</taxon>
        <taxon>Pseudomonadati</taxon>
        <taxon>Bacteroidota</taxon>
        <taxon>Sphingobacteriia</taxon>
        <taxon>Sphingobacteriales</taxon>
        <taxon>Sphingobacteriaceae</taxon>
        <taxon>Mucilaginibacter</taxon>
    </lineage>
</organism>
<gene>
    <name evidence="1" type="ORF">FHS11_001093</name>
</gene>
<protein>
    <submittedName>
        <fullName evidence="1">Uncharacterized protein</fullName>
    </submittedName>
</protein>
<comment type="caution">
    <text evidence="1">The sequence shown here is derived from an EMBL/GenBank/DDBJ whole genome shotgun (WGS) entry which is preliminary data.</text>
</comment>
<name>A0A839SBN9_9SPHI</name>
<proteinExistence type="predicted"/>
<dbReference type="RefSeq" id="WP_311732853.1">
    <property type="nucleotide sequence ID" value="NZ_AP017313.1"/>
</dbReference>